<accession>A0ABU6ZLZ9</accession>
<comment type="caution">
    <text evidence="2">The sequence shown here is derived from an EMBL/GenBank/DDBJ whole genome shotgun (WGS) entry which is preliminary data.</text>
</comment>
<feature type="non-terminal residue" evidence="2">
    <location>
        <position position="1"/>
    </location>
</feature>
<gene>
    <name evidence="2" type="ORF">PIB30_069692</name>
</gene>
<dbReference type="Proteomes" id="UP001341840">
    <property type="component" value="Unassembled WGS sequence"/>
</dbReference>
<feature type="region of interest" description="Disordered" evidence="1">
    <location>
        <begin position="168"/>
        <end position="202"/>
    </location>
</feature>
<sequence>NRKEETTPWLCPQLMRELMFYWDNDPRYTQNLETKTQQSDKQSVVEDNGSNNYVHVDSKAVLPETTPGRRSVSASTLQSGHLAAFPTDSSAPPPKPVTVAELHDFMHTLEDKDCLMRESEDQYRDLLAYLDKRESMIKENRQSIEASCAEILRSREKIREMMDILRHRARGSSVGGGSLSAPIPPMPQEDDNDNGQEDDADT</sequence>
<evidence type="ECO:0000256" key="1">
    <source>
        <dbReference type="SAM" id="MobiDB-lite"/>
    </source>
</evidence>
<feature type="compositionally biased region" description="Acidic residues" evidence="1">
    <location>
        <begin position="188"/>
        <end position="202"/>
    </location>
</feature>
<evidence type="ECO:0000313" key="3">
    <source>
        <dbReference type="Proteomes" id="UP001341840"/>
    </source>
</evidence>
<evidence type="ECO:0000313" key="2">
    <source>
        <dbReference type="EMBL" id="MED6222984.1"/>
    </source>
</evidence>
<name>A0ABU6ZLZ9_9FABA</name>
<protein>
    <submittedName>
        <fullName evidence="2">Uncharacterized protein</fullName>
    </submittedName>
</protein>
<reference evidence="2 3" key="1">
    <citation type="journal article" date="2023" name="Plants (Basel)">
        <title>Bridging the Gap: Combining Genomics and Transcriptomics Approaches to Understand Stylosanthes scabra, an Orphan Legume from the Brazilian Caatinga.</title>
        <authorList>
            <person name="Ferreira-Neto J.R.C."/>
            <person name="da Silva M.D."/>
            <person name="Binneck E."/>
            <person name="de Melo N.F."/>
            <person name="da Silva R.H."/>
            <person name="de Melo A.L.T.M."/>
            <person name="Pandolfi V."/>
            <person name="Bustamante F.O."/>
            <person name="Brasileiro-Vidal A.C."/>
            <person name="Benko-Iseppon A.M."/>
        </authorList>
    </citation>
    <scope>NUCLEOTIDE SEQUENCE [LARGE SCALE GENOMIC DNA]</scope>
    <source>
        <tissue evidence="2">Leaves</tissue>
    </source>
</reference>
<keyword evidence="3" id="KW-1185">Reference proteome</keyword>
<dbReference type="EMBL" id="JASCZI010272631">
    <property type="protein sequence ID" value="MED6222984.1"/>
    <property type="molecule type" value="Genomic_DNA"/>
</dbReference>
<organism evidence="2 3">
    <name type="scientific">Stylosanthes scabra</name>
    <dbReference type="NCBI Taxonomy" id="79078"/>
    <lineage>
        <taxon>Eukaryota</taxon>
        <taxon>Viridiplantae</taxon>
        <taxon>Streptophyta</taxon>
        <taxon>Embryophyta</taxon>
        <taxon>Tracheophyta</taxon>
        <taxon>Spermatophyta</taxon>
        <taxon>Magnoliopsida</taxon>
        <taxon>eudicotyledons</taxon>
        <taxon>Gunneridae</taxon>
        <taxon>Pentapetalae</taxon>
        <taxon>rosids</taxon>
        <taxon>fabids</taxon>
        <taxon>Fabales</taxon>
        <taxon>Fabaceae</taxon>
        <taxon>Papilionoideae</taxon>
        <taxon>50 kb inversion clade</taxon>
        <taxon>dalbergioids sensu lato</taxon>
        <taxon>Dalbergieae</taxon>
        <taxon>Pterocarpus clade</taxon>
        <taxon>Stylosanthes</taxon>
    </lineage>
</organism>
<proteinExistence type="predicted"/>